<dbReference type="AlphaFoldDB" id="A0A829Y573"/>
<dbReference type="InterPro" id="IPR050741">
    <property type="entry name" value="Acyl-CoA_dehydrogenase"/>
</dbReference>
<dbReference type="InterPro" id="IPR037069">
    <property type="entry name" value="AcylCoA_DH/ox_N_sf"/>
</dbReference>
<keyword evidence="8" id="KW-0274">FAD</keyword>
<gene>
    <name evidence="19" type="primary">fadE_1</name>
    <name evidence="19" type="ORF">GCM10011487_01180</name>
</gene>
<feature type="domain" description="Acyl-CoA oxidase/dehydrogenase middle" evidence="16">
    <location>
        <begin position="266"/>
        <end position="358"/>
    </location>
</feature>
<dbReference type="InterPro" id="IPR009100">
    <property type="entry name" value="AcylCoA_DH/oxidase_NM_dom_sf"/>
</dbReference>
<evidence type="ECO:0000313" key="20">
    <source>
        <dbReference type="Proteomes" id="UP000445000"/>
    </source>
</evidence>
<dbReference type="InterPro" id="IPR013786">
    <property type="entry name" value="AcylCoA_DH/ox_N"/>
</dbReference>
<evidence type="ECO:0000259" key="18">
    <source>
        <dbReference type="Pfam" id="PF09317"/>
    </source>
</evidence>
<comment type="caution">
    <text evidence="19">The sequence shown here is derived from an EMBL/GenBank/DDBJ whole genome shotgun (WGS) entry which is preliminary data.</text>
</comment>
<dbReference type="GO" id="GO:0004466">
    <property type="term" value="F:long-chain fatty acyl-CoA dehydrogenase activity"/>
    <property type="evidence" value="ECO:0007669"/>
    <property type="project" value="UniProtKB-EC"/>
</dbReference>
<keyword evidence="14" id="KW-0472">Membrane</keyword>
<evidence type="ECO:0000256" key="3">
    <source>
        <dbReference type="ARBA" id="ARBA00009347"/>
    </source>
</evidence>
<dbReference type="InterPro" id="IPR006091">
    <property type="entry name" value="Acyl-CoA_Oxase/DH_mid-dom"/>
</dbReference>
<comment type="similarity">
    <text evidence="3">Belongs to the acyl-CoA dehydrogenase family.</text>
</comment>
<accession>A0A829Y573</accession>
<evidence type="ECO:0000259" key="16">
    <source>
        <dbReference type="Pfam" id="PF02770"/>
    </source>
</evidence>
<evidence type="ECO:0000256" key="7">
    <source>
        <dbReference type="ARBA" id="ARBA00022630"/>
    </source>
</evidence>
<evidence type="ECO:0000259" key="15">
    <source>
        <dbReference type="Pfam" id="PF00441"/>
    </source>
</evidence>
<organism evidence="19 20">
    <name type="scientific">Steroidobacter agaridevorans</name>
    <dbReference type="NCBI Taxonomy" id="2695856"/>
    <lineage>
        <taxon>Bacteria</taxon>
        <taxon>Pseudomonadati</taxon>
        <taxon>Pseudomonadota</taxon>
        <taxon>Gammaproteobacteria</taxon>
        <taxon>Steroidobacterales</taxon>
        <taxon>Steroidobacteraceae</taxon>
        <taxon>Steroidobacter</taxon>
    </lineage>
</organism>
<dbReference type="Pfam" id="PF02771">
    <property type="entry name" value="Acyl-CoA_dh_N"/>
    <property type="match status" value="1"/>
</dbReference>
<keyword evidence="10" id="KW-0560">Oxidoreductase</keyword>
<dbReference type="GO" id="GO:0033539">
    <property type="term" value="P:fatty acid beta-oxidation using acyl-CoA dehydrogenase"/>
    <property type="evidence" value="ECO:0007669"/>
    <property type="project" value="InterPro"/>
</dbReference>
<comment type="pathway">
    <text evidence="2">Lipid metabolism; fatty acid beta-oxidation.</text>
</comment>
<dbReference type="Pfam" id="PF09317">
    <property type="entry name" value="ACDH_C"/>
    <property type="match status" value="1"/>
</dbReference>
<feature type="transmembrane region" description="Helical" evidence="14">
    <location>
        <begin position="49"/>
        <end position="66"/>
    </location>
</feature>
<comment type="cofactor">
    <cofactor evidence="1">
        <name>FAD</name>
        <dbReference type="ChEBI" id="CHEBI:57692"/>
    </cofactor>
</comment>
<keyword evidence="14" id="KW-1133">Transmembrane helix</keyword>
<dbReference type="CDD" id="cd00567">
    <property type="entry name" value="ACAD"/>
    <property type="match status" value="1"/>
</dbReference>
<feature type="domain" description="Acyl-CoA dehydrogenase C-terminal bacterial-type" evidence="18">
    <location>
        <begin position="544"/>
        <end position="827"/>
    </location>
</feature>
<evidence type="ECO:0000256" key="13">
    <source>
        <dbReference type="ARBA" id="ARBA00049247"/>
    </source>
</evidence>
<evidence type="ECO:0000256" key="6">
    <source>
        <dbReference type="ARBA" id="ARBA00020144"/>
    </source>
</evidence>
<evidence type="ECO:0000259" key="17">
    <source>
        <dbReference type="Pfam" id="PF02771"/>
    </source>
</evidence>
<dbReference type="Gene3D" id="1.10.540.10">
    <property type="entry name" value="Acyl-CoA dehydrogenase/oxidase, N-terminal domain"/>
    <property type="match status" value="1"/>
</dbReference>
<dbReference type="InterPro" id="IPR015396">
    <property type="entry name" value="FadE_C"/>
</dbReference>
<proteinExistence type="inferred from homology"/>
<dbReference type="InterPro" id="IPR036250">
    <property type="entry name" value="AcylCo_DH-like_C"/>
</dbReference>
<dbReference type="Gene3D" id="1.20.140.10">
    <property type="entry name" value="Butyryl-CoA Dehydrogenase, subunit A, domain 3"/>
    <property type="match status" value="1"/>
</dbReference>
<dbReference type="UniPathway" id="UPA00659"/>
<evidence type="ECO:0000256" key="9">
    <source>
        <dbReference type="ARBA" id="ARBA00022832"/>
    </source>
</evidence>
<keyword evidence="20" id="KW-1185">Reference proteome</keyword>
<comment type="catalytic activity">
    <reaction evidence="12">
        <text>a medium-chain 2,3-saturated fatty acyl-CoA + oxidized [electron-transfer flavoprotein] + H(+) = a medium-chain (2E)-enoyl-CoA + reduced [electron-transfer flavoprotein]</text>
        <dbReference type="Rhea" id="RHEA:14477"/>
        <dbReference type="Rhea" id="RHEA-COMP:10685"/>
        <dbReference type="Rhea" id="RHEA-COMP:10686"/>
        <dbReference type="ChEBI" id="CHEBI:15378"/>
        <dbReference type="ChEBI" id="CHEBI:57692"/>
        <dbReference type="ChEBI" id="CHEBI:58307"/>
        <dbReference type="ChEBI" id="CHEBI:83723"/>
        <dbReference type="ChEBI" id="CHEBI:83726"/>
        <dbReference type="EC" id="1.3.8.7"/>
    </reaction>
</comment>
<feature type="domain" description="Acyl-CoA dehydrogenase/oxidase C-terminal" evidence="15">
    <location>
        <begin position="390"/>
        <end position="537"/>
    </location>
</feature>
<feature type="domain" description="Acyl-CoA dehydrogenase/oxidase N-terminal" evidence="17">
    <location>
        <begin position="163"/>
        <end position="262"/>
    </location>
</feature>
<dbReference type="NCBIfam" id="NF009586">
    <property type="entry name" value="PRK13026.1"/>
    <property type="match status" value="1"/>
</dbReference>
<dbReference type="Pfam" id="PF02770">
    <property type="entry name" value="Acyl-CoA_dh_M"/>
    <property type="match status" value="1"/>
</dbReference>
<evidence type="ECO:0000256" key="5">
    <source>
        <dbReference type="ARBA" id="ARBA00012040"/>
    </source>
</evidence>
<feature type="transmembrane region" description="Helical" evidence="14">
    <location>
        <begin position="72"/>
        <end position="89"/>
    </location>
</feature>
<comment type="catalytic activity">
    <reaction evidence="13">
        <text>a long-chain 2,3-saturated fatty acyl-CoA + oxidized [electron-transfer flavoprotein] + H(+) = a long-chain (2E)-enoyl-CoA + reduced [electron-transfer flavoprotein]</text>
        <dbReference type="Rhea" id="RHEA:17721"/>
        <dbReference type="Rhea" id="RHEA-COMP:10685"/>
        <dbReference type="Rhea" id="RHEA-COMP:10686"/>
        <dbReference type="ChEBI" id="CHEBI:15378"/>
        <dbReference type="ChEBI" id="CHEBI:57692"/>
        <dbReference type="ChEBI" id="CHEBI:58307"/>
        <dbReference type="ChEBI" id="CHEBI:83721"/>
        <dbReference type="ChEBI" id="CHEBI:83727"/>
        <dbReference type="EC" id="1.3.8.8"/>
    </reaction>
</comment>
<keyword evidence="11" id="KW-0443">Lipid metabolism</keyword>
<evidence type="ECO:0000256" key="2">
    <source>
        <dbReference type="ARBA" id="ARBA00005005"/>
    </source>
</evidence>
<dbReference type="PANTHER" id="PTHR48083:SF18">
    <property type="entry name" value="ACYL-COENZYME A DEHYDROGENASE"/>
    <property type="match status" value="1"/>
</dbReference>
<protein>
    <recommendedName>
        <fullName evidence="6">Acyl-coenzyme A dehydrogenase</fullName>
        <ecNumber evidence="4">1.3.8.7</ecNumber>
        <ecNumber evidence="5">1.3.8.8</ecNumber>
    </recommendedName>
</protein>
<dbReference type="Proteomes" id="UP000445000">
    <property type="component" value="Unassembled WGS sequence"/>
</dbReference>
<dbReference type="GO" id="GO:0050660">
    <property type="term" value="F:flavin adenine dinucleotide binding"/>
    <property type="evidence" value="ECO:0007669"/>
    <property type="project" value="InterPro"/>
</dbReference>
<dbReference type="SUPFAM" id="SSF56645">
    <property type="entry name" value="Acyl-CoA dehydrogenase NM domain-like"/>
    <property type="match status" value="1"/>
</dbReference>
<evidence type="ECO:0000256" key="4">
    <source>
        <dbReference type="ARBA" id="ARBA00012033"/>
    </source>
</evidence>
<dbReference type="NCBIfam" id="NF007000">
    <property type="entry name" value="PRK09463.1"/>
    <property type="match status" value="1"/>
</dbReference>
<evidence type="ECO:0000313" key="19">
    <source>
        <dbReference type="EMBL" id="GFE78118.1"/>
    </source>
</evidence>
<dbReference type="FunFam" id="1.20.140.10:FF:000009">
    <property type="entry name" value="Acyl-CoA dehydrogenase"/>
    <property type="match status" value="1"/>
</dbReference>
<evidence type="ECO:0000256" key="1">
    <source>
        <dbReference type="ARBA" id="ARBA00001974"/>
    </source>
</evidence>
<dbReference type="Gene3D" id="2.40.110.10">
    <property type="entry name" value="Butyryl-CoA Dehydrogenase, subunit A, domain 2"/>
    <property type="match status" value="1"/>
</dbReference>
<dbReference type="InterPro" id="IPR009075">
    <property type="entry name" value="AcylCo_DH/oxidase_C"/>
</dbReference>
<dbReference type="GO" id="GO:0005737">
    <property type="term" value="C:cytoplasm"/>
    <property type="evidence" value="ECO:0007669"/>
    <property type="project" value="TreeGrafter"/>
</dbReference>
<dbReference type="EMBL" id="BLJN01000001">
    <property type="protein sequence ID" value="GFE78118.1"/>
    <property type="molecule type" value="Genomic_DNA"/>
</dbReference>
<dbReference type="EC" id="1.3.8.8" evidence="5"/>
<sequence length="849" mass="93650">MTALSDIPTEFVSRRPAHSFQEVHIVSSVIWFLVFVLGALTLAYNRASLLTTTLVYGGGLLAYGLFGDPSLPLLVVLWTALAVLVFLNIDALRIRFISRPFLRVYRRMLPSMSQTEKDALEAGTVWWDGELFTGGPDWDKLLSAAAPKLTAEEQAFIDGPCEELCRMIDDWDITHRRADLPPHIWEYVKNKGFFAMIIPKKYGGLEFSAYAHSCVLVKLSSRSGVVASTVAVPNSLGPGELLLHYGTQEQRDYYLPRLARGEEVPCFALTGPRAGSDAASIPDFGVVCKGTFEGREILGVKLNFSKRYITLAPIATVIGLAFKLYDPDKLLGEDKTDYGITCALIPRNTPGITIGRRHFPMNAPFQNGPIQGKDVFVPLDYLIGGMKMAGQGWRMLVEQLSVGRCISLPSSATGAAKAAVFATGAYARIRRQFNVSVGQFEGVMEVMARMTGTTYIMDAARSVTAGAIDGGEKPSVPSAMLKYHLTEYGRVIANDAMDIHGGKGICLGPKNYLGRGYELVPVAITVEGANLLTRSLIIFGQGAIRCHPFVLREMNAAKDKDKRKGTIEFDKALFGHIGFTISNAVRSMVMALTLARFSKVPEGPTQRFYQHINRFSASFAFATDVAMLSLGGYLKKKESLSARLGDVLSCMYLASMVLKHYENQGRQEADLPLVEWACRTLLYKAQEQLHSFLRNFPNRFLAGFMRLFIFPRGQTYHAPSDPLSHQLVDQVMHPTITRDRLTDGVYRTVEPTNPLGLLHEALVLSETAEPLEKRIRVDGVKTGKVTALDLPGQIQQALAVGILSETEAAMLRDYDRRVMDIINVDDFNTEDLAAGLEPVELRQVRVGNA</sequence>
<dbReference type="Pfam" id="PF00441">
    <property type="entry name" value="Acyl-CoA_dh_1"/>
    <property type="match status" value="1"/>
</dbReference>
<evidence type="ECO:0000256" key="8">
    <source>
        <dbReference type="ARBA" id="ARBA00022827"/>
    </source>
</evidence>
<keyword evidence="7" id="KW-0285">Flavoprotein</keyword>
<dbReference type="SUPFAM" id="SSF47203">
    <property type="entry name" value="Acyl-CoA dehydrogenase C-terminal domain-like"/>
    <property type="match status" value="1"/>
</dbReference>
<name>A0A829Y573_9GAMM</name>
<keyword evidence="14" id="KW-0812">Transmembrane</keyword>
<feature type="transmembrane region" description="Helical" evidence="14">
    <location>
        <begin position="23"/>
        <end position="42"/>
    </location>
</feature>
<evidence type="ECO:0000256" key="12">
    <source>
        <dbReference type="ARBA" id="ARBA00047882"/>
    </source>
</evidence>
<dbReference type="EC" id="1.3.8.7" evidence="4"/>
<evidence type="ECO:0000256" key="14">
    <source>
        <dbReference type="SAM" id="Phobius"/>
    </source>
</evidence>
<dbReference type="FunFam" id="2.40.110.10:FF:000010">
    <property type="entry name" value="Acyl-CoA dehydrogenase"/>
    <property type="match status" value="1"/>
</dbReference>
<dbReference type="PANTHER" id="PTHR48083">
    <property type="entry name" value="MEDIUM-CHAIN SPECIFIC ACYL-COA DEHYDROGENASE, MITOCHONDRIAL-RELATED"/>
    <property type="match status" value="1"/>
</dbReference>
<dbReference type="InterPro" id="IPR046373">
    <property type="entry name" value="Acyl-CoA_Oxase/DH_mid-dom_sf"/>
</dbReference>
<keyword evidence="9" id="KW-0276">Fatty acid metabolism</keyword>
<dbReference type="GO" id="GO:0070991">
    <property type="term" value="F:medium-chain fatty acyl-CoA dehydrogenase activity"/>
    <property type="evidence" value="ECO:0007669"/>
    <property type="project" value="UniProtKB-EC"/>
</dbReference>
<evidence type="ECO:0000256" key="11">
    <source>
        <dbReference type="ARBA" id="ARBA00023098"/>
    </source>
</evidence>
<dbReference type="FunFam" id="1.10.540.10:FF:000004">
    <property type="entry name" value="Acyl-CoA dehydrogenase"/>
    <property type="match status" value="1"/>
</dbReference>
<evidence type="ECO:0000256" key="10">
    <source>
        <dbReference type="ARBA" id="ARBA00023002"/>
    </source>
</evidence>
<reference evidence="20" key="1">
    <citation type="submission" date="2020-01" db="EMBL/GenBank/DDBJ databases">
        <title>'Steroidobacter agaridevorans' sp. nov., agar-degrading bacteria isolated from rhizosphere soils.</title>
        <authorList>
            <person name="Ikenaga M."/>
            <person name="Kataoka M."/>
            <person name="Murouchi A."/>
            <person name="Katsuragi S."/>
            <person name="Sakai M."/>
        </authorList>
    </citation>
    <scope>NUCLEOTIDE SEQUENCE [LARGE SCALE GENOMIC DNA]</scope>
    <source>
        <strain evidence="20">YU21-B</strain>
    </source>
</reference>